<name>A0A1C0A5X3_9FIRM</name>
<dbReference type="InterPro" id="IPR036291">
    <property type="entry name" value="NAD(P)-bd_dom_sf"/>
</dbReference>
<keyword evidence="5" id="KW-1185">Reference proteome</keyword>
<evidence type="ECO:0008006" key="6">
    <source>
        <dbReference type="Google" id="ProtNLM"/>
    </source>
</evidence>
<dbReference type="PANTHER" id="PTHR44196:SF1">
    <property type="entry name" value="DEHYDROGENASE_REDUCTASE SDR FAMILY MEMBER 7B"/>
    <property type="match status" value="1"/>
</dbReference>
<evidence type="ECO:0000256" key="2">
    <source>
        <dbReference type="ARBA" id="ARBA00023002"/>
    </source>
</evidence>
<dbReference type="EMBL" id="LWDV01000010">
    <property type="protein sequence ID" value="OCL25540.1"/>
    <property type="molecule type" value="Genomic_DNA"/>
</dbReference>
<dbReference type="PANTHER" id="PTHR44196">
    <property type="entry name" value="DEHYDROGENASE/REDUCTASE SDR FAMILY MEMBER 7B"/>
    <property type="match status" value="1"/>
</dbReference>
<dbReference type="InterPro" id="IPR002347">
    <property type="entry name" value="SDR_fam"/>
</dbReference>
<evidence type="ECO:0000313" key="5">
    <source>
        <dbReference type="Proteomes" id="UP000093514"/>
    </source>
</evidence>
<comment type="similarity">
    <text evidence="1 3">Belongs to the short-chain dehydrogenases/reductases (SDR) family.</text>
</comment>
<reference evidence="4 5" key="2">
    <citation type="submission" date="2016-08" db="EMBL/GenBank/DDBJ databases">
        <title>Orenia metallireducens sp. nov. strain Z6, a Novel Metal-reducing Firmicute from the Deep Subsurface.</title>
        <authorList>
            <person name="Maxim B.I."/>
            <person name="Kenneth K."/>
            <person name="Flynn T.M."/>
            <person name="Oloughlin E.J."/>
            <person name="Locke R.A."/>
            <person name="Weber J.R."/>
            <person name="Egan S.M."/>
            <person name="Mackie R.I."/>
            <person name="Cann I.K."/>
        </authorList>
    </citation>
    <scope>NUCLEOTIDE SEQUENCE [LARGE SCALE GENOMIC DNA]</scope>
    <source>
        <strain evidence="4 5">Z6</strain>
    </source>
</reference>
<dbReference type="Gene3D" id="3.40.50.720">
    <property type="entry name" value="NAD(P)-binding Rossmann-like Domain"/>
    <property type="match status" value="1"/>
</dbReference>
<sequence length="224" mass="24960">MLKEKVTIVTGAGSGLGRAMTLLFAKEGAKVILVVRRADKLEETADLIREDEGYVDVFIADISVYEEVKRLFRFVKAEYYRVDILVNNAEVGHFGELDDLSLEDINQMIDTNLKGTIFCSQQALKLMKEEERGQIINIISTAGKRGKAKESVYSASKFGVSGFTKSLQQDLKGSKIKVIGIYMGEIATPFWEDIRDDTTSFMPPEDVARVVLDVLNKPEGIVII</sequence>
<dbReference type="GO" id="GO:0016491">
    <property type="term" value="F:oxidoreductase activity"/>
    <property type="evidence" value="ECO:0007669"/>
    <property type="project" value="UniProtKB-KW"/>
</dbReference>
<comment type="caution">
    <text evidence="4">The sequence shown here is derived from an EMBL/GenBank/DDBJ whole genome shotgun (WGS) entry which is preliminary data.</text>
</comment>
<dbReference type="PRINTS" id="PR00081">
    <property type="entry name" value="GDHRDH"/>
</dbReference>
<evidence type="ECO:0000256" key="3">
    <source>
        <dbReference type="RuleBase" id="RU000363"/>
    </source>
</evidence>
<dbReference type="GO" id="GO:0016020">
    <property type="term" value="C:membrane"/>
    <property type="evidence" value="ECO:0007669"/>
    <property type="project" value="TreeGrafter"/>
</dbReference>
<evidence type="ECO:0000256" key="1">
    <source>
        <dbReference type="ARBA" id="ARBA00006484"/>
    </source>
</evidence>
<dbReference type="RefSeq" id="WP_068719452.1">
    <property type="nucleotide sequence ID" value="NZ_LWDV01000010.1"/>
</dbReference>
<dbReference type="Proteomes" id="UP000093514">
    <property type="component" value="Unassembled WGS sequence"/>
</dbReference>
<dbReference type="CDD" id="cd05233">
    <property type="entry name" value="SDR_c"/>
    <property type="match status" value="1"/>
</dbReference>
<proteinExistence type="inferred from homology"/>
<dbReference type="OrthoDB" id="9775296at2"/>
<dbReference type="AlphaFoldDB" id="A0A1C0A5X3"/>
<organism evidence="4 5">
    <name type="scientific">Orenia metallireducens</name>
    <dbReference type="NCBI Taxonomy" id="1413210"/>
    <lineage>
        <taxon>Bacteria</taxon>
        <taxon>Bacillati</taxon>
        <taxon>Bacillota</taxon>
        <taxon>Clostridia</taxon>
        <taxon>Halanaerobiales</taxon>
        <taxon>Halobacteroidaceae</taxon>
        <taxon>Orenia</taxon>
    </lineage>
</organism>
<evidence type="ECO:0000313" key="4">
    <source>
        <dbReference type="EMBL" id="OCL25540.1"/>
    </source>
</evidence>
<dbReference type="PRINTS" id="PR00080">
    <property type="entry name" value="SDRFAMILY"/>
</dbReference>
<dbReference type="InterPro" id="IPR020904">
    <property type="entry name" value="Sc_DH/Rdtase_CS"/>
</dbReference>
<dbReference type="SUPFAM" id="SSF51735">
    <property type="entry name" value="NAD(P)-binding Rossmann-fold domains"/>
    <property type="match status" value="1"/>
</dbReference>
<accession>A0A1C0A5X3</accession>
<gene>
    <name evidence="4" type="ORF">U472_14470</name>
</gene>
<protein>
    <recommendedName>
        <fullName evidence="6">Short-chain dehydrogenase</fullName>
    </recommendedName>
</protein>
<reference evidence="5" key="1">
    <citation type="submission" date="2016-07" db="EMBL/GenBank/DDBJ databases">
        <authorList>
            <person name="Florea S."/>
            <person name="Webb J.S."/>
            <person name="Jaromczyk J."/>
            <person name="Schardl C.L."/>
        </authorList>
    </citation>
    <scope>NUCLEOTIDE SEQUENCE [LARGE SCALE GENOMIC DNA]</scope>
    <source>
        <strain evidence="5">Z6</strain>
    </source>
</reference>
<dbReference type="PROSITE" id="PS00061">
    <property type="entry name" value="ADH_SHORT"/>
    <property type="match status" value="1"/>
</dbReference>
<dbReference type="Pfam" id="PF00106">
    <property type="entry name" value="adh_short"/>
    <property type="match status" value="1"/>
</dbReference>
<keyword evidence="2" id="KW-0560">Oxidoreductase</keyword>